<keyword evidence="8 17" id="KW-0732">Signal</keyword>
<evidence type="ECO:0000256" key="13">
    <source>
        <dbReference type="ARBA" id="ARBA00038359"/>
    </source>
</evidence>
<feature type="compositionally biased region" description="Low complexity" evidence="15">
    <location>
        <begin position="361"/>
        <end position="372"/>
    </location>
</feature>
<evidence type="ECO:0000259" key="18">
    <source>
        <dbReference type="PROSITE" id="PS52012"/>
    </source>
</evidence>
<keyword evidence="5" id="KW-0964">Secreted</keyword>
<keyword evidence="20" id="KW-1185">Reference proteome</keyword>
<evidence type="ECO:0000256" key="7">
    <source>
        <dbReference type="ARBA" id="ARBA00022692"/>
    </source>
</evidence>
<keyword evidence="10 16" id="KW-0472">Membrane</keyword>
<comment type="caution">
    <text evidence="14">Lacks conserved residue(s) required for the propagation of feature annotation.</text>
</comment>
<evidence type="ECO:0000256" key="14">
    <source>
        <dbReference type="PROSITE-ProRule" id="PRU01356"/>
    </source>
</evidence>
<dbReference type="Pfam" id="PF05730">
    <property type="entry name" value="CFEM"/>
    <property type="match status" value="1"/>
</dbReference>
<evidence type="ECO:0000256" key="16">
    <source>
        <dbReference type="SAM" id="Phobius"/>
    </source>
</evidence>
<evidence type="ECO:0000256" key="5">
    <source>
        <dbReference type="ARBA" id="ARBA00022525"/>
    </source>
</evidence>
<feature type="region of interest" description="Disordered" evidence="15">
    <location>
        <begin position="361"/>
        <end position="396"/>
    </location>
</feature>
<evidence type="ECO:0000256" key="11">
    <source>
        <dbReference type="ARBA" id="ARBA00023157"/>
    </source>
</evidence>
<comment type="caution">
    <text evidence="19">The sequence shown here is derived from an EMBL/GenBank/DDBJ whole genome shotgun (WGS) entry which is preliminary data.</text>
</comment>
<feature type="transmembrane region" description="Helical" evidence="16">
    <location>
        <begin position="324"/>
        <end position="346"/>
    </location>
</feature>
<evidence type="ECO:0000256" key="4">
    <source>
        <dbReference type="ARBA" id="ARBA00010031"/>
    </source>
</evidence>
<feature type="disulfide bond" evidence="14">
    <location>
        <begin position="54"/>
        <end position="87"/>
    </location>
</feature>
<keyword evidence="7 16" id="KW-0812">Transmembrane</keyword>
<dbReference type="InterPro" id="IPR049326">
    <property type="entry name" value="Rhodopsin_dom_fungi"/>
</dbReference>
<evidence type="ECO:0000256" key="2">
    <source>
        <dbReference type="ARBA" id="ARBA00004589"/>
    </source>
</evidence>
<feature type="domain" description="CFEM" evidence="18">
    <location>
        <begin position="4"/>
        <end position="114"/>
    </location>
</feature>
<dbReference type="GO" id="GO:0005576">
    <property type="term" value="C:extracellular region"/>
    <property type="evidence" value="ECO:0007669"/>
    <property type="project" value="UniProtKB-SubCell"/>
</dbReference>
<feature type="transmembrane region" description="Helical" evidence="16">
    <location>
        <begin position="283"/>
        <end position="304"/>
    </location>
</feature>
<comment type="subcellular location">
    <subcellularLocation>
        <location evidence="2">Membrane</location>
        <topology evidence="2">Lipid-anchor</topology>
        <topology evidence="2">GPI-anchor</topology>
    </subcellularLocation>
    <subcellularLocation>
        <location evidence="1">Membrane</location>
        <topology evidence="1">Multi-pass membrane protein</topology>
    </subcellularLocation>
    <subcellularLocation>
        <location evidence="3">Secreted</location>
    </subcellularLocation>
</comment>
<feature type="chain" id="PRO_5042173927" description="CFEM domain-containing protein" evidence="17">
    <location>
        <begin position="23"/>
        <end position="463"/>
    </location>
</feature>
<dbReference type="Proteomes" id="UP001232148">
    <property type="component" value="Unassembled WGS sequence"/>
</dbReference>
<evidence type="ECO:0000256" key="15">
    <source>
        <dbReference type="SAM" id="MobiDB-lite"/>
    </source>
</evidence>
<feature type="disulfide bond" evidence="14">
    <location>
        <begin position="35"/>
        <end position="66"/>
    </location>
</feature>
<keyword evidence="6" id="KW-0336">GPI-anchor</keyword>
<evidence type="ECO:0000256" key="10">
    <source>
        <dbReference type="ARBA" id="ARBA00023136"/>
    </source>
</evidence>
<evidence type="ECO:0000313" key="19">
    <source>
        <dbReference type="EMBL" id="KAK2025698.1"/>
    </source>
</evidence>
<protein>
    <recommendedName>
        <fullName evidence="18">CFEM domain-containing protein</fullName>
    </recommendedName>
</protein>
<dbReference type="GO" id="GO:0098552">
    <property type="term" value="C:side of membrane"/>
    <property type="evidence" value="ECO:0007669"/>
    <property type="project" value="UniProtKB-KW"/>
</dbReference>
<evidence type="ECO:0000256" key="1">
    <source>
        <dbReference type="ARBA" id="ARBA00004141"/>
    </source>
</evidence>
<evidence type="ECO:0000313" key="20">
    <source>
        <dbReference type="Proteomes" id="UP001232148"/>
    </source>
</evidence>
<feature type="signal peptide" evidence="17">
    <location>
        <begin position="1"/>
        <end position="22"/>
    </location>
</feature>
<dbReference type="SMART" id="SM00747">
    <property type="entry name" value="CFEM"/>
    <property type="match status" value="1"/>
</dbReference>
<dbReference type="InterPro" id="IPR008427">
    <property type="entry name" value="Extracellular_membr_CFEM_dom"/>
</dbReference>
<keyword evidence="12" id="KW-0449">Lipoprotein</keyword>
<gene>
    <name evidence="19" type="ORF">LX32DRAFT_675207</name>
</gene>
<dbReference type="PANTHER" id="PTHR33048">
    <property type="entry name" value="PTH11-LIKE INTEGRAL MEMBRANE PROTEIN (AFU_ORTHOLOGUE AFUA_5G11245)"/>
    <property type="match status" value="1"/>
</dbReference>
<proteinExistence type="inferred from homology"/>
<organism evidence="19 20">
    <name type="scientific">Colletotrichum zoysiae</name>
    <dbReference type="NCBI Taxonomy" id="1216348"/>
    <lineage>
        <taxon>Eukaryota</taxon>
        <taxon>Fungi</taxon>
        <taxon>Dikarya</taxon>
        <taxon>Ascomycota</taxon>
        <taxon>Pezizomycotina</taxon>
        <taxon>Sordariomycetes</taxon>
        <taxon>Hypocreomycetidae</taxon>
        <taxon>Glomerellales</taxon>
        <taxon>Glomerellaceae</taxon>
        <taxon>Colletotrichum</taxon>
        <taxon>Colletotrichum graminicola species complex</taxon>
    </lineage>
</organism>
<keyword evidence="9 16" id="KW-1133">Transmembrane helix</keyword>
<evidence type="ECO:0000256" key="9">
    <source>
        <dbReference type="ARBA" id="ARBA00022989"/>
    </source>
</evidence>
<evidence type="ECO:0000256" key="12">
    <source>
        <dbReference type="ARBA" id="ARBA00023288"/>
    </source>
</evidence>
<feature type="transmembrane region" description="Helical" evidence="16">
    <location>
        <begin position="202"/>
        <end position="223"/>
    </location>
</feature>
<accession>A0AAD9HBH5</accession>
<reference evidence="19" key="1">
    <citation type="submission" date="2021-06" db="EMBL/GenBank/DDBJ databases">
        <title>Comparative genomics, transcriptomics and evolutionary studies reveal genomic signatures of adaptation to plant cell wall in hemibiotrophic fungi.</title>
        <authorList>
            <consortium name="DOE Joint Genome Institute"/>
            <person name="Baroncelli R."/>
            <person name="Diaz J.F."/>
            <person name="Benocci T."/>
            <person name="Peng M."/>
            <person name="Battaglia E."/>
            <person name="Haridas S."/>
            <person name="Andreopoulos W."/>
            <person name="Labutti K."/>
            <person name="Pangilinan J."/>
            <person name="Floch G.L."/>
            <person name="Makela M.R."/>
            <person name="Henrissat B."/>
            <person name="Grigoriev I.V."/>
            <person name="Crouch J.A."/>
            <person name="De Vries R.P."/>
            <person name="Sukno S.A."/>
            <person name="Thon M.R."/>
        </authorList>
    </citation>
    <scope>NUCLEOTIDE SEQUENCE</scope>
    <source>
        <strain evidence="19">MAFF235873</strain>
    </source>
</reference>
<evidence type="ECO:0000256" key="6">
    <source>
        <dbReference type="ARBA" id="ARBA00022622"/>
    </source>
</evidence>
<sequence>MAATRISVWLALFLGLSSIVQAADLTALPSCGIKCLSQELGLSNCASTNQTCLCADDVFIGQVQTCILASCTVKESLIVKNQTESACGLSSAGSSADTSKVIRQVRAFTLVFPTIPLIMRIANKWMRISPWGWDDTTIMVAYVSENAGSGEDIWTLKPEQITEILLMFYVLGICYITSLAAIKASILFLYLRIFPDARFRRIMWYTQLVNLVGYIVFSTTAIFSCRPTSYFWTGWAKETEGECVNLNALSEVHGGFNVILDVWMLALPLSQTHNLNMKPKKKLGIMLMFGIGMFLTAVSAYRLYVLRDFAKSYNFTAGSFQTAIWSTIELGVGIFVACLPSSRGFGRTLFPKLLQMTHISSRSSRSAANNTENSRRTPIMRSSGHERHIVSSEESSISELVGEHSNKIPMHDLVQSNTAITAPSQTSKLPKHPIRQPMVDRIRQLSMQLKSNPNEHGDGQEKV</sequence>
<comment type="similarity">
    <text evidence="4">Belongs to the RBT5 family.</text>
</comment>
<evidence type="ECO:0000256" key="17">
    <source>
        <dbReference type="SAM" id="SignalP"/>
    </source>
</evidence>
<dbReference type="PANTHER" id="PTHR33048:SF143">
    <property type="entry name" value="EXTRACELLULAR MEMBRANE PROTEIN CFEM DOMAIN-CONTAINING PROTEIN-RELATED"/>
    <property type="match status" value="1"/>
</dbReference>
<comment type="similarity">
    <text evidence="13">Belongs to the SAT4 family.</text>
</comment>
<dbReference type="AlphaFoldDB" id="A0AAD9HBH5"/>
<dbReference type="PROSITE" id="PS52012">
    <property type="entry name" value="CFEM"/>
    <property type="match status" value="1"/>
</dbReference>
<evidence type="ECO:0000256" key="3">
    <source>
        <dbReference type="ARBA" id="ARBA00004613"/>
    </source>
</evidence>
<keyword evidence="11 14" id="KW-1015">Disulfide bond</keyword>
<dbReference type="Pfam" id="PF20684">
    <property type="entry name" value="Fung_rhodopsin"/>
    <property type="match status" value="1"/>
</dbReference>
<name>A0AAD9HBH5_9PEZI</name>
<feature type="disulfide bond" evidence="14">
    <location>
        <begin position="31"/>
        <end position="71"/>
    </location>
</feature>
<evidence type="ECO:0000256" key="8">
    <source>
        <dbReference type="ARBA" id="ARBA00022729"/>
    </source>
</evidence>
<feature type="disulfide bond" evidence="14">
    <location>
        <begin position="45"/>
        <end position="52"/>
    </location>
</feature>
<dbReference type="EMBL" id="MU842931">
    <property type="protein sequence ID" value="KAK2025698.1"/>
    <property type="molecule type" value="Genomic_DNA"/>
</dbReference>
<dbReference type="InterPro" id="IPR052337">
    <property type="entry name" value="SAT4-like"/>
</dbReference>
<feature type="transmembrane region" description="Helical" evidence="16">
    <location>
        <begin position="166"/>
        <end position="190"/>
    </location>
</feature>
<keyword evidence="6" id="KW-0325">Glycoprotein</keyword>